<dbReference type="CDD" id="cd02513">
    <property type="entry name" value="CMP-NeuAc_Synthase"/>
    <property type="match status" value="1"/>
</dbReference>
<dbReference type="EMBL" id="JBHULU010000014">
    <property type="protein sequence ID" value="MFD2514250.1"/>
    <property type="molecule type" value="Genomic_DNA"/>
</dbReference>
<keyword evidence="1" id="KW-0808">Transferase</keyword>
<comment type="caution">
    <text evidence="1">The sequence shown here is derived from an EMBL/GenBank/DDBJ whole genome shotgun (WGS) entry which is preliminary data.</text>
</comment>
<accession>A0ABW5IQE3</accession>
<dbReference type="InterPro" id="IPR050793">
    <property type="entry name" value="CMP-NeuNAc_synthase"/>
</dbReference>
<evidence type="ECO:0000313" key="2">
    <source>
        <dbReference type="Proteomes" id="UP001597544"/>
    </source>
</evidence>
<keyword evidence="1" id="KW-0548">Nucleotidyltransferase</keyword>
<dbReference type="PANTHER" id="PTHR21485">
    <property type="entry name" value="HAD SUPERFAMILY MEMBERS CMAS AND KDSC"/>
    <property type="match status" value="1"/>
</dbReference>
<gene>
    <name evidence="1" type="ORF">ACFSRY_10265</name>
</gene>
<evidence type="ECO:0000313" key="1">
    <source>
        <dbReference type="EMBL" id="MFD2514250.1"/>
    </source>
</evidence>
<dbReference type="PANTHER" id="PTHR21485:SF6">
    <property type="entry name" value="N-ACYLNEURAMINATE CYTIDYLYLTRANSFERASE-RELATED"/>
    <property type="match status" value="1"/>
</dbReference>
<sequence>MLVIIPARGGSRGVPGKNLKKLKGKPLIQYTIEAAQEVFKNENILVSTDDTEIKSLAEELGLEVPFLRPAHLASDKSGMYEVLLHSLDFVESHGLKYETIVLLQPTSPFRTSEHILEAIELFNNSGEVDMVTSVKETKSNPYYLLKEENREGFLESSKAGFFVRRQDCPKVWELNGAIYVINVNSLKSSPMHQFKKVKKYVMDFIPSHDIDDYVDWKLAEIFCQDSRDH</sequence>
<dbReference type="Pfam" id="PF02348">
    <property type="entry name" value="CTP_transf_3"/>
    <property type="match status" value="1"/>
</dbReference>
<dbReference type="GO" id="GO:0016779">
    <property type="term" value="F:nucleotidyltransferase activity"/>
    <property type="evidence" value="ECO:0007669"/>
    <property type="project" value="UniProtKB-KW"/>
</dbReference>
<proteinExistence type="predicted"/>
<keyword evidence="2" id="KW-1185">Reference proteome</keyword>
<name>A0ABW5IQE3_9BACT</name>
<dbReference type="SUPFAM" id="SSF53448">
    <property type="entry name" value="Nucleotide-diphospho-sugar transferases"/>
    <property type="match status" value="1"/>
</dbReference>
<dbReference type="Proteomes" id="UP001597544">
    <property type="component" value="Unassembled WGS sequence"/>
</dbReference>
<dbReference type="InterPro" id="IPR029044">
    <property type="entry name" value="Nucleotide-diphossugar_trans"/>
</dbReference>
<dbReference type="Gene3D" id="3.90.550.10">
    <property type="entry name" value="Spore Coat Polysaccharide Biosynthesis Protein SpsA, Chain A"/>
    <property type="match status" value="1"/>
</dbReference>
<protein>
    <submittedName>
        <fullName evidence="1">Cytidylyltransferase domain-containing protein</fullName>
    </submittedName>
</protein>
<organism evidence="1 2">
    <name type="scientific">Pontibacter locisalis</name>
    <dbReference type="NCBI Taxonomy" id="1719035"/>
    <lineage>
        <taxon>Bacteria</taxon>
        <taxon>Pseudomonadati</taxon>
        <taxon>Bacteroidota</taxon>
        <taxon>Cytophagia</taxon>
        <taxon>Cytophagales</taxon>
        <taxon>Hymenobacteraceae</taxon>
        <taxon>Pontibacter</taxon>
    </lineage>
</organism>
<dbReference type="RefSeq" id="WP_377506459.1">
    <property type="nucleotide sequence ID" value="NZ_JBHULU010000014.1"/>
</dbReference>
<reference evidence="2" key="1">
    <citation type="journal article" date="2019" name="Int. J. Syst. Evol. Microbiol.">
        <title>The Global Catalogue of Microorganisms (GCM) 10K type strain sequencing project: providing services to taxonomists for standard genome sequencing and annotation.</title>
        <authorList>
            <consortium name="The Broad Institute Genomics Platform"/>
            <consortium name="The Broad Institute Genome Sequencing Center for Infectious Disease"/>
            <person name="Wu L."/>
            <person name="Ma J."/>
        </authorList>
    </citation>
    <scope>NUCLEOTIDE SEQUENCE [LARGE SCALE GENOMIC DNA]</scope>
    <source>
        <strain evidence="2">KCTC 42498</strain>
    </source>
</reference>
<dbReference type="InterPro" id="IPR003329">
    <property type="entry name" value="Cytidylyl_trans"/>
</dbReference>